<dbReference type="EMBL" id="BAABIQ010000003">
    <property type="protein sequence ID" value="GAA4781555.1"/>
    <property type="molecule type" value="Genomic_DNA"/>
</dbReference>
<protein>
    <recommendedName>
        <fullName evidence="4">Porin family protein</fullName>
    </recommendedName>
</protein>
<feature type="signal peptide" evidence="1">
    <location>
        <begin position="1"/>
        <end position="24"/>
    </location>
</feature>
<gene>
    <name evidence="2" type="ORF">GCM10023231_06410</name>
</gene>
<evidence type="ECO:0000256" key="1">
    <source>
        <dbReference type="SAM" id="SignalP"/>
    </source>
</evidence>
<sequence>MRKNKLLLACVVVLCTFISSRVSAQSPVKFGIGIEGGIPTGSASDLYAVSAGASLNVLVPLPVTNLSVIGSAGYQQWFLKGDIKDAFKEEGYDVGNAGILPIRVGARYGIGPSPLYIKFDLGPAFSVKEVIKGGGDSGTAMSYSPGAGVKLGSFEAELKYDIYSKDGSLSFFGLKLSHYFN</sequence>
<accession>A0ABP9AJ42</accession>
<organism evidence="2 3">
    <name type="scientific">Olivibacter ginsenosidimutans</name>
    <dbReference type="NCBI Taxonomy" id="1176537"/>
    <lineage>
        <taxon>Bacteria</taxon>
        <taxon>Pseudomonadati</taxon>
        <taxon>Bacteroidota</taxon>
        <taxon>Sphingobacteriia</taxon>
        <taxon>Sphingobacteriales</taxon>
        <taxon>Sphingobacteriaceae</taxon>
        <taxon>Olivibacter</taxon>
    </lineage>
</organism>
<proteinExistence type="predicted"/>
<comment type="caution">
    <text evidence="2">The sequence shown here is derived from an EMBL/GenBank/DDBJ whole genome shotgun (WGS) entry which is preliminary data.</text>
</comment>
<feature type="chain" id="PRO_5045316587" description="Porin family protein" evidence="1">
    <location>
        <begin position="25"/>
        <end position="181"/>
    </location>
</feature>
<evidence type="ECO:0000313" key="3">
    <source>
        <dbReference type="Proteomes" id="UP001501411"/>
    </source>
</evidence>
<name>A0ABP9AJ42_9SPHI</name>
<evidence type="ECO:0000313" key="2">
    <source>
        <dbReference type="EMBL" id="GAA4781555.1"/>
    </source>
</evidence>
<dbReference type="Proteomes" id="UP001501411">
    <property type="component" value="Unassembled WGS sequence"/>
</dbReference>
<dbReference type="RefSeq" id="WP_345230257.1">
    <property type="nucleotide sequence ID" value="NZ_BAABIQ010000003.1"/>
</dbReference>
<keyword evidence="1" id="KW-0732">Signal</keyword>
<evidence type="ECO:0008006" key="4">
    <source>
        <dbReference type="Google" id="ProtNLM"/>
    </source>
</evidence>
<keyword evidence="3" id="KW-1185">Reference proteome</keyword>
<reference evidence="3" key="1">
    <citation type="journal article" date="2019" name="Int. J. Syst. Evol. Microbiol.">
        <title>The Global Catalogue of Microorganisms (GCM) 10K type strain sequencing project: providing services to taxonomists for standard genome sequencing and annotation.</title>
        <authorList>
            <consortium name="The Broad Institute Genomics Platform"/>
            <consortium name="The Broad Institute Genome Sequencing Center for Infectious Disease"/>
            <person name="Wu L."/>
            <person name="Ma J."/>
        </authorList>
    </citation>
    <scope>NUCLEOTIDE SEQUENCE [LARGE SCALE GENOMIC DNA]</scope>
    <source>
        <strain evidence="3">JCM 18200</strain>
    </source>
</reference>